<keyword evidence="1" id="KW-0862">Zinc</keyword>
<evidence type="ECO:0000256" key="1">
    <source>
        <dbReference type="ARBA" id="ARBA00022833"/>
    </source>
</evidence>
<dbReference type="SUPFAM" id="SSF102588">
    <property type="entry name" value="LmbE-like"/>
    <property type="match status" value="1"/>
</dbReference>
<dbReference type="EMBL" id="JAQZAO010000004">
    <property type="protein sequence ID" value="MDD7965650.1"/>
    <property type="molecule type" value="Genomic_DNA"/>
</dbReference>
<accession>A0ABT5SS35</accession>
<dbReference type="InterPro" id="IPR024078">
    <property type="entry name" value="LmbE-like_dom_sf"/>
</dbReference>
<dbReference type="InterPro" id="IPR003737">
    <property type="entry name" value="GlcNAc_PI_deacetylase-related"/>
</dbReference>
<dbReference type="RefSeq" id="WP_274200198.1">
    <property type="nucleotide sequence ID" value="NZ_JAQZAO010000004.1"/>
</dbReference>
<dbReference type="Proteomes" id="UP001300763">
    <property type="component" value="Unassembled WGS sequence"/>
</dbReference>
<reference evidence="2 3" key="1">
    <citation type="submission" date="2023-02" db="EMBL/GenBank/DDBJ databases">
        <title>Genome sequencing required for Actinomycetospora new species description.</title>
        <authorList>
            <person name="Saimee Y."/>
            <person name="Duangmal K."/>
        </authorList>
    </citation>
    <scope>NUCLEOTIDE SEQUENCE [LARGE SCALE GENOMIC DNA]</scope>
    <source>
        <strain evidence="2 3">DW7H6</strain>
    </source>
</reference>
<dbReference type="PANTHER" id="PTHR12993:SF26">
    <property type="entry name" value="1D-MYO-INOSITOL 2-ACETAMIDO-2-DEOXY-ALPHA-D-GLUCOPYRANOSIDE DEACETYLASE"/>
    <property type="match status" value="1"/>
</dbReference>
<evidence type="ECO:0000313" key="2">
    <source>
        <dbReference type="EMBL" id="MDD7965650.1"/>
    </source>
</evidence>
<gene>
    <name evidence="2" type="ORF">PGB27_09860</name>
</gene>
<name>A0ABT5SS35_9PSEU</name>
<protein>
    <submittedName>
        <fullName evidence="2">PIG-L family deacetylase</fullName>
    </submittedName>
</protein>
<proteinExistence type="predicted"/>
<evidence type="ECO:0000313" key="3">
    <source>
        <dbReference type="Proteomes" id="UP001300763"/>
    </source>
</evidence>
<comment type="caution">
    <text evidence="2">The sequence shown here is derived from an EMBL/GenBank/DDBJ whole genome shotgun (WGS) entry which is preliminary data.</text>
</comment>
<dbReference type="Gene3D" id="3.40.50.10320">
    <property type="entry name" value="LmbE-like"/>
    <property type="match status" value="1"/>
</dbReference>
<dbReference type="PANTHER" id="PTHR12993">
    <property type="entry name" value="N-ACETYLGLUCOSAMINYL-PHOSPHATIDYLINOSITOL DE-N-ACETYLASE-RELATED"/>
    <property type="match status" value="1"/>
</dbReference>
<sequence length="264" mass="27766">MTTLSTSLTTVTSPVIRTVDAVHRLGTIVGVWAHPDDEVYLSGGLMAAAAARGQRVVVVTATRGEHGTDDPARWPPARLAARRGHEIVASMAALHGDIEHRFLGDARGRCHLDGALRGDPGAETVDELAAVLADVAPDTVVTFGPDGLTGHGDHRAVSAWTDRALRQLAGADGRGPRLLHACVTAAWVERFGEFVEPMDDGDDAFRPVPTDRLAVDLELSGELLDRKVAALRAQATQTAGLEAAVGSARYETSVAGEYFVPGAS</sequence>
<keyword evidence="3" id="KW-1185">Reference proteome</keyword>
<dbReference type="Pfam" id="PF02585">
    <property type="entry name" value="PIG-L"/>
    <property type="match status" value="1"/>
</dbReference>
<organism evidence="2 3">
    <name type="scientific">Actinomycetospora lemnae</name>
    <dbReference type="NCBI Taxonomy" id="3019891"/>
    <lineage>
        <taxon>Bacteria</taxon>
        <taxon>Bacillati</taxon>
        <taxon>Actinomycetota</taxon>
        <taxon>Actinomycetes</taxon>
        <taxon>Pseudonocardiales</taxon>
        <taxon>Pseudonocardiaceae</taxon>
        <taxon>Actinomycetospora</taxon>
    </lineage>
</organism>